<evidence type="ECO:0000256" key="6">
    <source>
        <dbReference type="PROSITE-ProRule" id="PRU10007"/>
    </source>
</evidence>
<feature type="active site" evidence="5 6">
    <location>
        <position position="219"/>
    </location>
</feature>
<dbReference type="GO" id="GO:0004029">
    <property type="term" value="F:aldehyde dehydrogenase (NAD+) activity"/>
    <property type="evidence" value="ECO:0007669"/>
    <property type="project" value="TreeGrafter"/>
</dbReference>
<proteinExistence type="inferred from homology"/>
<dbReference type="AlphaFoldDB" id="A0A399QXF5"/>
<dbReference type="Pfam" id="PF00171">
    <property type="entry name" value="Aldedh"/>
    <property type="match status" value="1"/>
</dbReference>
<dbReference type="PANTHER" id="PTHR43570">
    <property type="entry name" value="ALDEHYDE DEHYDROGENASE"/>
    <property type="match status" value="1"/>
</dbReference>
<dbReference type="PIRSF" id="PIRSF036492">
    <property type="entry name" value="ALDH"/>
    <property type="match status" value="1"/>
</dbReference>
<comment type="similarity">
    <text evidence="1 4 7">Belongs to the aldehyde dehydrogenase family.</text>
</comment>
<protein>
    <recommendedName>
        <fullName evidence="4">Aldehyde dehydrogenase</fullName>
    </recommendedName>
</protein>
<gene>
    <name evidence="9" type="ORF">D1224_11520</name>
</gene>
<dbReference type="CDD" id="cd07133">
    <property type="entry name" value="ALDH_CALDH_CalB"/>
    <property type="match status" value="1"/>
</dbReference>
<organism evidence="9 10">
    <name type="scientific">Henriciella barbarensis</name>
    <dbReference type="NCBI Taxonomy" id="86342"/>
    <lineage>
        <taxon>Bacteria</taxon>
        <taxon>Pseudomonadati</taxon>
        <taxon>Pseudomonadota</taxon>
        <taxon>Alphaproteobacteria</taxon>
        <taxon>Hyphomonadales</taxon>
        <taxon>Hyphomonadaceae</taxon>
        <taxon>Henriciella</taxon>
    </lineage>
</organism>
<dbReference type="InterPro" id="IPR015590">
    <property type="entry name" value="Aldehyde_DH_dom"/>
</dbReference>
<evidence type="ECO:0000259" key="8">
    <source>
        <dbReference type="Pfam" id="PF00171"/>
    </source>
</evidence>
<dbReference type="FunFam" id="3.40.309.10:FF:000003">
    <property type="entry name" value="Aldehyde dehydrogenase"/>
    <property type="match status" value="1"/>
</dbReference>
<keyword evidence="10" id="KW-1185">Reference proteome</keyword>
<dbReference type="InterPro" id="IPR016162">
    <property type="entry name" value="Ald_DH_N"/>
</dbReference>
<feature type="active site" evidence="5">
    <location>
        <position position="253"/>
    </location>
</feature>
<dbReference type="GO" id="GO:0006081">
    <property type="term" value="P:aldehyde metabolic process"/>
    <property type="evidence" value="ECO:0007669"/>
    <property type="project" value="InterPro"/>
</dbReference>
<evidence type="ECO:0000256" key="2">
    <source>
        <dbReference type="ARBA" id="ARBA00023002"/>
    </source>
</evidence>
<evidence type="ECO:0000313" key="10">
    <source>
        <dbReference type="Proteomes" id="UP000265431"/>
    </source>
</evidence>
<name>A0A399QXF5_9PROT</name>
<evidence type="ECO:0000256" key="7">
    <source>
        <dbReference type="RuleBase" id="RU003345"/>
    </source>
</evidence>
<dbReference type="EMBL" id="QWGB01000007">
    <property type="protein sequence ID" value="RIJ22182.1"/>
    <property type="molecule type" value="Genomic_DNA"/>
</dbReference>
<dbReference type="PANTHER" id="PTHR43570:SF20">
    <property type="entry name" value="ALDEHYDE DEHYDROGENASE ALDX-RELATED"/>
    <property type="match status" value="1"/>
</dbReference>
<dbReference type="PROSITE" id="PS00687">
    <property type="entry name" value="ALDEHYDE_DEHYDR_GLU"/>
    <property type="match status" value="1"/>
</dbReference>
<accession>A0A399QXF5</accession>
<feature type="domain" description="Aldehyde dehydrogenase" evidence="8">
    <location>
        <begin position="28"/>
        <end position="447"/>
    </location>
</feature>
<dbReference type="InterPro" id="IPR016161">
    <property type="entry name" value="Ald_DH/histidinol_DH"/>
</dbReference>
<reference evidence="9 10" key="1">
    <citation type="submission" date="2018-08" db="EMBL/GenBank/DDBJ databases">
        <title>Henriciella mobilis sp. nov., isolated from seawater.</title>
        <authorList>
            <person name="Cheng H."/>
            <person name="Wu Y.-H."/>
            <person name="Xu X.-W."/>
            <person name="Guo L.-L."/>
        </authorList>
    </citation>
    <scope>NUCLEOTIDE SEQUENCE [LARGE SCALE GENOMIC DNA]</scope>
    <source>
        <strain evidence="9 10">CCUG66934</strain>
    </source>
</reference>
<evidence type="ECO:0000313" key="9">
    <source>
        <dbReference type="EMBL" id="RIJ22182.1"/>
    </source>
</evidence>
<keyword evidence="3" id="KW-0520">NAD</keyword>
<evidence type="ECO:0000256" key="3">
    <source>
        <dbReference type="ARBA" id="ARBA00023027"/>
    </source>
</evidence>
<evidence type="ECO:0000256" key="4">
    <source>
        <dbReference type="PIRNR" id="PIRNR036492"/>
    </source>
</evidence>
<dbReference type="Proteomes" id="UP000265431">
    <property type="component" value="Unassembled WGS sequence"/>
</dbReference>
<evidence type="ECO:0000256" key="5">
    <source>
        <dbReference type="PIRSR" id="PIRSR036492-1"/>
    </source>
</evidence>
<dbReference type="Gene3D" id="3.40.309.10">
    <property type="entry name" value="Aldehyde Dehydrogenase, Chain A, domain 2"/>
    <property type="match status" value="1"/>
</dbReference>
<dbReference type="RefSeq" id="WP_119380101.1">
    <property type="nucleotide sequence ID" value="NZ_QWGB01000007.1"/>
</dbReference>
<dbReference type="InterPro" id="IPR029510">
    <property type="entry name" value="Ald_DH_CS_GLU"/>
</dbReference>
<dbReference type="InterPro" id="IPR012394">
    <property type="entry name" value="Aldehyde_DH_NAD(P)"/>
</dbReference>
<dbReference type="InterPro" id="IPR016163">
    <property type="entry name" value="Ald_DH_C"/>
</dbReference>
<evidence type="ECO:0000256" key="1">
    <source>
        <dbReference type="ARBA" id="ARBA00009986"/>
    </source>
</evidence>
<dbReference type="GO" id="GO:0005737">
    <property type="term" value="C:cytoplasm"/>
    <property type="evidence" value="ECO:0007669"/>
    <property type="project" value="TreeGrafter"/>
</dbReference>
<dbReference type="OrthoDB" id="7168186at2"/>
<keyword evidence="2 4" id="KW-0560">Oxidoreductase</keyword>
<dbReference type="Gene3D" id="3.40.605.10">
    <property type="entry name" value="Aldehyde Dehydrogenase, Chain A, domain 1"/>
    <property type="match status" value="1"/>
</dbReference>
<comment type="caution">
    <text evidence="9">The sequence shown here is derived from an EMBL/GenBank/DDBJ whole genome shotgun (WGS) entry which is preliminary data.</text>
</comment>
<sequence>MALEGGAGELGTILAKQKAAHLRDGIPSLEKRIDWLDRSIDLLATHGDKLNEAMREDFGHRSVDQSNFTDIAGSIGALKHAKKHVKTWMKPEKRSTDFPLGLFGAKARIQYQPKGVIGVISPWNFPVNLTFTPLAGVFAAGNRTMIKPSEFTERTSELMKQLFAEYYSEEEVAVVTGGPDVGAAFSKLAFDHLLFTGATSIAYHVMRAAADNLVPLTLELGGKSPVILGESADLDKAAKRIMAGKTLNAGQICLAPDYAFVPKNKTQDFIKAASASVESMFPSGIKDNDDYTSVVNQRHFERLNGYIEDARSKGAEVVNLNPRQEDLTQQPYHKIAPTIIVDPTDDMKVMQDEIFGPILPIKTYGSTQEAVDYINAHPRPLGLYYFGQDADEREHVLNNTTSGGVTVNDVIFHVAQEDLPFGGVGPSGMGSYHGVDGFREFSHRKSVYTQVGPDLMAIARPPYGEKYRKLVAGRLKK</sequence>
<dbReference type="SUPFAM" id="SSF53720">
    <property type="entry name" value="ALDH-like"/>
    <property type="match status" value="1"/>
</dbReference>